<name>A0A2G5CRP3_AQUCA</name>
<dbReference type="Proteomes" id="UP000230069">
    <property type="component" value="Unassembled WGS sequence"/>
</dbReference>
<evidence type="ECO:0000313" key="2">
    <source>
        <dbReference type="Proteomes" id="UP000230069"/>
    </source>
</evidence>
<accession>A0A2G5CRP3</accession>
<dbReference type="OrthoDB" id="1725654at2759"/>
<sequence>MDVEKFIDDFDTLWFFTNIFSSPPPPAPPLTLTLPSLSSSTCSNNITQNLFESSTTSAIQVQDIDISLQQQQQQHVEMMSVLKSPSESVKKEKRSTTPKRRDKMFMQFNEFIEFSDIDFTFVAETELLLYGELTPMGPRLYHPYLFCKIMPSLNDGMAMKEHIKSWACAVANTVK</sequence>
<gene>
    <name evidence="1" type="ORF">AQUCO_03900059v1</name>
</gene>
<keyword evidence="2" id="KW-1185">Reference proteome</keyword>
<organism evidence="1 2">
    <name type="scientific">Aquilegia coerulea</name>
    <name type="common">Rocky mountain columbine</name>
    <dbReference type="NCBI Taxonomy" id="218851"/>
    <lineage>
        <taxon>Eukaryota</taxon>
        <taxon>Viridiplantae</taxon>
        <taxon>Streptophyta</taxon>
        <taxon>Embryophyta</taxon>
        <taxon>Tracheophyta</taxon>
        <taxon>Spermatophyta</taxon>
        <taxon>Magnoliopsida</taxon>
        <taxon>Ranunculales</taxon>
        <taxon>Ranunculaceae</taxon>
        <taxon>Thalictroideae</taxon>
        <taxon>Aquilegia</taxon>
    </lineage>
</organism>
<dbReference type="AlphaFoldDB" id="A0A2G5CRP3"/>
<dbReference type="EMBL" id="KZ305056">
    <property type="protein sequence ID" value="PIA33938.1"/>
    <property type="molecule type" value="Genomic_DNA"/>
</dbReference>
<dbReference type="InParanoid" id="A0A2G5CRP3"/>
<evidence type="ECO:0000313" key="1">
    <source>
        <dbReference type="EMBL" id="PIA33938.1"/>
    </source>
</evidence>
<reference evidence="1 2" key="1">
    <citation type="submission" date="2017-09" db="EMBL/GenBank/DDBJ databases">
        <title>WGS assembly of Aquilegia coerulea Goldsmith.</title>
        <authorList>
            <person name="Hodges S."/>
            <person name="Kramer E."/>
            <person name="Nordborg M."/>
            <person name="Tomkins J."/>
            <person name="Borevitz J."/>
            <person name="Derieg N."/>
            <person name="Yan J."/>
            <person name="Mihaltcheva S."/>
            <person name="Hayes R.D."/>
            <person name="Rokhsar D."/>
        </authorList>
    </citation>
    <scope>NUCLEOTIDE SEQUENCE [LARGE SCALE GENOMIC DNA]</scope>
    <source>
        <strain evidence="2">cv. Goldsmith</strain>
    </source>
</reference>
<proteinExistence type="predicted"/>
<protein>
    <submittedName>
        <fullName evidence="1">Uncharacterized protein</fullName>
    </submittedName>
</protein>